<dbReference type="InterPro" id="IPR029044">
    <property type="entry name" value="Nucleotide-diphossugar_trans"/>
</dbReference>
<dbReference type="Proteomes" id="UP000229239">
    <property type="component" value="Unassembled WGS sequence"/>
</dbReference>
<reference evidence="5" key="1">
    <citation type="submission" date="2017-10" db="EMBL/GenBank/DDBJ databases">
        <title>Draft genome sequences of strains TRE 1, TRE 9, TRE H and TRI 7, isolated from tamarins, belonging to four potential novel Bifidobacterium species.</title>
        <authorList>
            <person name="Mattarelli P."/>
            <person name="Modesto M."/>
            <person name="Puglisi E."/>
            <person name="Morelli L."/>
            <person name="Bonetti A."/>
            <person name="Spezio C."/>
            <person name="Sandri C."/>
        </authorList>
    </citation>
    <scope>NUCLEOTIDE SEQUENCE [LARGE SCALE GENOMIC DNA]</scope>
    <source>
        <strain evidence="5">TREH</strain>
    </source>
</reference>
<feature type="domain" description="Glycosyltransferase 2-like" evidence="3">
    <location>
        <begin position="13"/>
        <end position="173"/>
    </location>
</feature>
<proteinExistence type="predicted"/>
<evidence type="ECO:0000313" key="4">
    <source>
        <dbReference type="EMBL" id="PJM76399.1"/>
    </source>
</evidence>
<protein>
    <submittedName>
        <fullName evidence="4">Glycosyl transferase</fullName>
    </submittedName>
</protein>
<keyword evidence="2 4" id="KW-0808">Transferase</keyword>
<dbReference type="PANTHER" id="PTHR22916:SF51">
    <property type="entry name" value="GLYCOSYLTRANSFERASE EPSH-RELATED"/>
    <property type="match status" value="1"/>
</dbReference>
<dbReference type="EMBL" id="PEBJ01000008">
    <property type="protein sequence ID" value="PJM76399.1"/>
    <property type="molecule type" value="Genomic_DNA"/>
</dbReference>
<dbReference type="Gene3D" id="3.90.550.10">
    <property type="entry name" value="Spore Coat Polysaccharide Biosynthesis Protein SpsA, Chain A"/>
    <property type="match status" value="1"/>
</dbReference>
<keyword evidence="1" id="KW-0328">Glycosyltransferase</keyword>
<evidence type="ECO:0000259" key="3">
    <source>
        <dbReference type="Pfam" id="PF00535"/>
    </source>
</evidence>
<dbReference type="OrthoDB" id="3171021at2"/>
<organism evidence="4 5">
    <name type="scientific">Bifidobacterium felsineum</name>
    <dbReference type="NCBI Taxonomy" id="2045440"/>
    <lineage>
        <taxon>Bacteria</taxon>
        <taxon>Bacillati</taxon>
        <taxon>Actinomycetota</taxon>
        <taxon>Actinomycetes</taxon>
        <taxon>Bifidobacteriales</taxon>
        <taxon>Bifidobacteriaceae</taxon>
        <taxon>Bifidobacterium</taxon>
    </lineage>
</organism>
<sequence>MKRKEIIMPDKVSIIVAIYKSEKFLDKCINSITNQTYTNLEIILVDDGSPDNSGAICDRHAQQDNRIKVIHKKNGGTCDARNAGLAAATGDWIVIVDGDDWLSEDYIAYLMDMAQKTKAEMVMTENIFTTRDQTQVEHDEIRVKTPEDAVASLLYPKIVVGPWNKMYKHSMLQEHHLTFSVPWSGEGLYFATMSAQYANKVAVGQRKIYNYRLNNMESGLTHYNVQMGINALWNIKNIKNKLVVRTPKTINAANWHIWKNYNYLLFLIVATDSKAEHKDLYQDCLSHIRSLLPRTLLTADLGLKTKAHMLITGLMPNLMAKHELAKAKAALAKDTFK</sequence>
<dbReference type="CDD" id="cd00761">
    <property type="entry name" value="Glyco_tranf_GTA_type"/>
    <property type="match status" value="1"/>
</dbReference>
<dbReference type="InterPro" id="IPR001173">
    <property type="entry name" value="Glyco_trans_2-like"/>
</dbReference>
<dbReference type="GO" id="GO:0016757">
    <property type="term" value="F:glycosyltransferase activity"/>
    <property type="evidence" value="ECO:0007669"/>
    <property type="project" value="UniProtKB-KW"/>
</dbReference>
<dbReference type="SUPFAM" id="SSF53448">
    <property type="entry name" value="Nucleotide-diphospho-sugar transferases"/>
    <property type="match status" value="1"/>
</dbReference>
<evidence type="ECO:0000256" key="1">
    <source>
        <dbReference type="ARBA" id="ARBA00022676"/>
    </source>
</evidence>
<accession>A0A2M9HHY2</accession>
<evidence type="ECO:0000313" key="5">
    <source>
        <dbReference type="Proteomes" id="UP000229239"/>
    </source>
</evidence>
<dbReference type="PANTHER" id="PTHR22916">
    <property type="entry name" value="GLYCOSYLTRANSFERASE"/>
    <property type="match status" value="1"/>
</dbReference>
<comment type="caution">
    <text evidence="4">The sequence shown here is derived from an EMBL/GenBank/DDBJ whole genome shotgun (WGS) entry which is preliminary data.</text>
</comment>
<dbReference type="Pfam" id="PF00535">
    <property type="entry name" value="Glycos_transf_2"/>
    <property type="match status" value="1"/>
</dbReference>
<name>A0A2M9HHY2_9BIFI</name>
<keyword evidence="5" id="KW-1185">Reference proteome</keyword>
<dbReference type="AlphaFoldDB" id="A0A2M9HHY2"/>
<gene>
    <name evidence="4" type="ORF">CSQ86_09520</name>
</gene>
<evidence type="ECO:0000256" key="2">
    <source>
        <dbReference type="ARBA" id="ARBA00022679"/>
    </source>
</evidence>